<keyword evidence="1" id="KW-0614">Plasmid</keyword>
<name>A5FTL9_ACICJ</name>
<dbReference type="Proteomes" id="UP000000245">
    <property type="component" value="Plasmid pACRY02"/>
</dbReference>
<dbReference type="KEGG" id="acr:Acry_3339"/>
<reference evidence="1 2" key="1">
    <citation type="submission" date="2007-05" db="EMBL/GenBank/DDBJ databases">
        <title>Complete sequence of plasmid2 pACRY02 of Acidiphilium cryptum JF-5.</title>
        <authorList>
            <consortium name="US DOE Joint Genome Institute"/>
            <person name="Copeland A."/>
            <person name="Lucas S."/>
            <person name="Lapidus A."/>
            <person name="Barry K."/>
            <person name="Detter J.C."/>
            <person name="Glavina del Rio T."/>
            <person name="Hammon N."/>
            <person name="Israni S."/>
            <person name="Dalin E."/>
            <person name="Tice H."/>
            <person name="Pitluck S."/>
            <person name="Sims D."/>
            <person name="Brettin T."/>
            <person name="Bruce D."/>
            <person name="Han C."/>
            <person name="Schmutz J."/>
            <person name="Larimer F."/>
            <person name="Land M."/>
            <person name="Hauser L."/>
            <person name="Kyrpides N."/>
            <person name="Kim E."/>
            <person name="Magnuson T."/>
            <person name="Richardson P."/>
        </authorList>
    </citation>
    <scope>NUCLEOTIDE SEQUENCE [LARGE SCALE GENOMIC DNA]</scope>
    <source>
        <strain evidence="2">JF-5</strain>
        <plasmid evidence="2">Plasmid pACRY02</plasmid>
    </source>
</reference>
<gene>
    <name evidence="1" type="ordered locus">Acry_3339</name>
</gene>
<geneLocation type="plasmid" evidence="1 2">
    <name>pACRY02</name>
</geneLocation>
<keyword evidence="2" id="KW-1185">Reference proteome</keyword>
<proteinExistence type="predicted"/>
<accession>A5FTL9</accession>
<evidence type="ECO:0000313" key="2">
    <source>
        <dbReference type="Proteomes" id="UP000000245"/>
    </source>
</evidence>
<dbReference type="GO" id="GO:0004803">
    <property type="term" value="F:transposase activity"/>
    <property type="evidence" value="ECO:0007669"/>
    <property type="project" value="InterPro"/>
</dbReference>
<dbReference type="EMBL" id="CP000690">
    <property type="protein sequence ID" value="ABQ28951.1"/>
    <property type="molecule type" value="Genomic_DNA"/>
</dbReference>
<evidence type="ECO:0000313" key="1">
    <source>
        <dbReference type="EMBL" id="ABQ28951.1"/>
    </source>
</evidence>
<dbReference type="InterPro" id="IPR002514">
    <property type="entry name" value="Transposase_8"/>
</dbReference>
<dbReference type="GO" id="GO:0006313">
    <property type="term" value="P:DNA transposition"/>
    <property type="evidence" value="ECO:0007669"/>
    <property type="project" value="InterPro"/>
</dbReference>
<organism evidence="1 2">
    <name type="scientific">Acidiphilium cryptum (strain JF-5)</name>
    <dbReference type="NCBI Taxonomy" id="349163"/>
    <lineage>
        <taxon>Bacteria</taxon>
        <taxon>Pseudomonadati</taxon>
        <taxon>Pseudomonadota</taxon>
        <taxon>Alphaproteobacteria</taxon>
        <taxon>Acetobacterales</taxon>
        <taxon>Acidocellaceae</taxon>
        <taxon>Acidiphilium</taxon>
    </lineage>
</organism>
<dbReference type="SUPFAM" id="SSF48295">
    <property type="entry name" value="TrpR-like"/>
    <property type="match status" value="1"/>
</dbReference>
<dbReference type="GO" id="GO:0043565">
    <property type="term" value="F:sequence-specific DNA binding"/>
    <property type="evidence" value="ECO:0007669"/>
    <property type="project" value="InterPro"/>
</dbReference>
<dbReference type="HOGENOM" id="CLU_1567309_0_0_5"/>
<dbReference type="AlphaFoldDB" id="A5FTL9"/>
<protein>
    <submittedName>
        <fullName evidence="1">Transposase IS3/IS911 family protein</fullName>
    </submittedName>
</protein>
<dbReference type="InterPro" id="IPR010921">
    <property type="entry name" value="Trp_repressor/repl_initiator"/>
</dbReference>
<sequence>MAQAEAPGAVFAEVARRHDISRGQLWNWRRLVRAGELSLASAPAQFLPVRMSPELSAAAMIAGPEDTDRASVAAPRNQGRLEVRLAGGTRVVIEGMVAPAVVTAPRIRTGTAVNICSARRMPAPSRLAATGWSTACGKQVFRSEKVRPKLKMRLIRRLNPEMVGYSQKVA</sequence>
<dbReference type="Pfam" id="PF01527">
    <property type="entry name" value="HTH_Tnp_1"/>
    <property type="match status" value="1"/>
</dbReference>